<name>A0A4R8Q959_9PEZI</name>
<dbReference type="EMBL" id="QAPG01000097">
    <property type="protein sequence ID" value="TDZ31695.1"/>
    <property type="molecule type" value="Genomic_DNA"/>
</dbReference>
<feature type="compositionally biased region" description="Polar residues" evidence="1">
    <location>
        <begin position="289"/>
        <end position="301"/>
    </location>
</feature>
<feature type="region of interest" description="Disordered" evidence="1">
    <location>
        <begin position="775"/>
        <end position="851"/>
    </location>
</feature>
<feature type="region of interest" description="Disordered" evidence="1">
    <location>
        <begin position="89"/>
        <end position="108"/>
    </location>
</feature>
<evidence type="ECO:0000313" key="3">
    <source>
        <dbReference type="Proteomes" id="UP000295083"/>
    </source>
</evidence>
<feature type="compositionally biased region" description="Basic and acidic residues" evidence="1">
    <location>
        <begin position="486"/>
        <end position="499"/>
    </location>
</feature>
<protein>
    <recommendedName>
        <fullName evidence="4">Protamine P1</fullName>
    </recommendedName>
</protein>
<feature type="region of interest" description="Disordered" evidence="1">
    <location>
        <begin position="113"/>
        <end position="137"/>
    </location>
</feature>
<dbReference type="AlphaFoldDB" id="A0A4R8Q959"/>
<proteinExistence type="predicted"/>
<feature type="compositionally biased region" description="Basic and acidic residues" evidence="1">
    <location>
        <begin position="674"/>
        <end position="690"/>
    </location>
</feature>
<feature type="region of interest" description="Disordered" evidence="1">
    <location>
        <begin position="158"/>
        <end position="759"/>
    </location>
</feature>
<feature type="compositionally biased region" description="Acidic residues" evidence="1">
    <location>
        <begin position="421"/>
        <end position="434"/>
    </location>
</feature>
<reference evidence="2 3" key="1">
    <citation type="submission" date="2018-11" db="EMBL/GenBank/DDBJ databases">
        <title>Genome sequence and assembly of Colletotrichum spinosum.</title>
        <authorList>
            <person name="Gan P."/>
            <person name="Shirasu K."/>
        </authorList>
    </citation>
    <scope>NUCLEOTIDE SEQUENCE [LARGE SCALE GENOMIC DNA]</scope>
    <source>
        <strain evidence="2 3">CBS 515.97</strain>
    </source>
</reference>
<accession>A0A4R8Q959</accession>
<feature type="compositionally biased region" description="Basic and acidic residues" evidence="1">
    <location>
        <begin position="186"/>
        <end position="204"/>
    </location>
</feature>
<evidence type="ECO:0000313" key="2">
    <source>
        <dbReference type="EMBL" id="TDZ31695.1"/>
    </source>
</evidence>
<comment type="caution">
    <text evidence="2">The sequence shown here is derived from an EMBL/GenBank/DDBJ whole genome shotgun (WGS) entry which is preliminary data.</text>
</comment>
<dbReference type="Proteomes" id="UP000295083">
    <property type="component" value="Unassembled WGS sequence"/>
</dbReference>
<feature type="compositionally biased region" description="Polar residues" evidence="1">
    <location>
        <begin position="385"/>
        <end position="398"/>
    </location>
</feature>
<feature type="compositionally biased region" description="Polar residues" evidence="1">
    <location>
        <begin position="739"/>
        <end position="755"/>
    </location>
</feature>
<sequence>MDPENGWRIHQLDDEPFCCEPNYDDDEILCAGSDDEYYEDSTQRSRRYEDAARRYLSGRPAVLLTSILRGPFEGPEANGWVNPWRSQRNKLSHPGPTTTPKIPISGGTVPTEVADADSTTSCHLPSPRSLDQPDATPHPFMEEEEVVRVHEWRQAAVSVSEEEEPTWSFSSDMSTSQSRSQRKRRTDGSDWLKRRDSKRQKPDYSDVEEFSMIAQPYTQAPSKGPFHSQTSQLAQPGAMEHDDTRRFSSSQNVSGSSQRTPRKDSRLLPQAIEKGAHVGQEPEPAPLSTPIQTPKSSQKSRGTPRASAIEEIMPRSNAMTTAQLGSESEAFETQQDRSFLFRARPRSRGIKVEGNQGESNEAQGHEAQGNEVQGDEVQGDEVQGNEFQGNKVQGNEVQGNELEGGRKRVLSSSASSVTSESDSDTENEALDLEGDTCMADVTKATSPQSSAEDKAKTFDEDVLTGIQAQVKPGNESDIEPAATPLDKLDLDANAKKGAEMEMPQTDAKYATIIQTIEAAPSTDCESSDEDKSKDEEAEGSDDEGRSDEANKKSGEDNEFIHAPEDESDTETESTTSSREGSVYSPEPRKAPTKPALPASQDGSQRRSSQRLSLLQSPWSKTEVLSASSPLRSSQSRQSSRQRDATRTPNRSRRSKNALSGAGNSAQGAATRPSKMPDTEHRADKNAEAHHPPSQPITCLSPKRFEPKYDSPIVRPSQQSPWKADTVVSSPPRALKAVDESTQTSNVNPGCQSPWASSPELLRQAAQEALVADVFGAPAARSPSPMDSLPPPKPPTSIVNSPTPISAAATPGKPSSPEPVFEIKRFANFMSPSPERPRRKRNPALLNGEHLPSTQNLLAATIDNPWENAPKSAKRVRWAPLPHELDGAEGTEADEPRTPVARAASPPPAAVPTDDDERCQKFQKHFEAVSRRTKLRHRLLPSASQQVFESPAAMAMAEAFVAADSFAVSTPSAPKALMVPINTPTAPERAPEALMLPIDTPMAPGEPSREPPVDDVDDVLQNLNDFISMMDVEAELAQVKKDEEKRGENQTSKAATSMPLSFLDGITDAGVWD</sequence>
<keyword evidence="3" id="KW-1185">Reference proteome</keyword>
<feature type="compositionally biased region" description="Basic and acidic residues" evidence="1">
    <location>
        <begin position="542"/>
        <end position="564"/>
    </location>
</feature>
<feature type="compositionally biased region" description="Polar residues" evidence="1">
    <location>
        <begin position="317"/>
        <end position="337"/>
    </location>
</feature>
<evidence type="ECO:0000256" key="1">
    <source>
        <dbReference type="SAM" id="MobiDB-lite"/>
    </source>
</evidence>
<feature type="compositionally biased region" description="Low complexity" evidence="1">
    <location>
        <begin position="168"/>
        <end position="179"/>
    </location>
</feature>
<gene>
    <name evidence="2" type="ORF">C8035_v001439</name>
</gene>
<feature type="compositionally biased region" description="Polar residues" evidence="1">
    <location>
        <begin position="216"/>
        <end position="234"/>
    </location>
</feature>
<feature type="compositionally biased region" description="Low complexity" evidence="1">
    <location>
        <begin position="625"/>
        <end position="638"/>
    </location>
</feature>
<feature type="compositionally biased region" description="Low complexity" evidence="1">
    <location>
        <begin position="248"/>
        <end position="257"/>
    </location>
</feature>
<evidence type="ECO:0008006" key="4">
    <source>
        <dbReference type="Google" id="ProtNLM"/>
    </source>
</evidence>
<organism evidence="2 3">
    <name type="scientific">Colletotrichum spinosum</name>
    <dbReference type="NCBI Taxonomy" id="1347390"/>
    <lineage>
        <taxon>Eukaryota</taxon>
        <taxon>Fungi</taxon>
        <taxon>Dikarya</taxon>
        <taxon>Ascomycota</taxon>
        <taxon>Pezizomycotina</taxon>
        <taxon>Sordariomycetes</taxon>
        <taxon>Hypocreomycetidae</taxon>
        <taxon>Glomerellales</taxon>
        <taxon>Glomerellaceae</taxon>
        <taxon>Colletotrichum</taxon>
        <taxon>Colletotrichum orbiculare species complex</taxon>
    </lineage>
</organism>
<feature type="compositionally biased region" description="Low complexity" evidence="1">
    <location>
        <begin position="411"/>
        <end position="420"/>
    </location>
</feature>
<feature type="region of interest" description="Disordered" evidence="1">
    <location>
        <begin position="879"/>
        <end position="917"/>
    </location>
</feature>
<feature type="compositionally biased region" description="Low complexity" evidence="1">
    <location>
        <begin position="605"/>
        <end position="616"/>
    </location>
</feature>